<dbReference type="GO" id="GO:0015209">
    <property type="term" value="F:cytosine transmembrane transporter activity"/>
    <property type="evidence" value="ECO:0007669"/>
    <property type="project" value="InterPro"/>
</dbReference>
<keyword evidence="8" id="KW-1185">Reference proteome</keyword>
<evidence type="ECO:0008006" key="9">
    <source>
        <dbReference type="Google" id="ProtNLM"/>
    </source>
</evidence>
<comment type="caution">
    <text evidence="7">The sequence shown here is derived from an EMBL/GenBank/DDBJ whole genome shotgun (WGS) entry which is preliminary data.</text>
</comment>
<feature type="transmembrane region" description="Helical" evidence="6">
    <location>
        <begin position="441"/>
        <end position="461"/>
    </location>
</feature>
<keyword evidence="4 6" id="KW-1133">Transmembrane helix</keyword>
<keyword evidence="3 6" id="KW-0812">Transmembrane</keyword>
<feature type="transmembrane region" description="Helical" evidence="6">
    <location>
        <begin position="63"/>
        <end position="81"/>
    </location>
</feature>
<dbReference type="Pfam" id="PF02133">
    <property type="entry name" value="Transp_cyt_pur"/>
    <property type="match status" value="1"/>
</dbReference>
<dbReference type="RefSeq" id="WP_170193379.1">
    <property type="nucleotide sequence ID" value="NZ_JABBNB010000005.1"/>
</dbReference>
<comment type="subcellular location">
    <subcellularLocation>
        <location evidence="1">Membrane</location>
        <topology evidence="1">Multi-pass membrane protein</topology>
    </subcellularLocation>
</comment>
<dbReference type="InterPro" id="IPR001248">
    <property type="entry name" value="Pur-cyt_permease"/>
</dbReference>
<feature type="transmembrane region" description="Helical" evidence="6">
    <location>
        <begin position="405"/>
        <end position="429"/>
    </location>
</feature>
<evidence type="ECO:0000313" key="7">
    <source>
        <dbReference type="EMBL" id="NMO00874.1"/>
    </source>
</evidence>
<evidence type="ECO:0000256" key="4">
    <source>
        <dbReference type="ARBA" id="ARBA00022989"/>
    </source>
</evidence>
<proteinExistence type="inferred from homology"/>
<evidence type="ECO:0000256" key="1">
    <source>
        <dbReference type="ARBA" id="ARBA00004141"/>
    </source>
</evidence>
<evidence type="ECO:0000256" key="5">
    <source>
        <dbReference type="ARBA" id="ARBA00023136"/>
    </source>
</evidence>
<dbReference type="AlphaFoldDB" id="A0A848KPA5"/>
<feature type="transmembrane region" description="Helical" evidence="6">
    <location>
        <begin position="29"/>
        <end position="51"/>
    </location>
</feature>
<dbReference type="EMBL" id="JABBNB010000005">
    <property type="protein sequence ID" value="NMO00874.1"/>
    <property type="molecule type" value="Genomic_DNA"/>
</dbReference>
<feature type="transmembrane region" description="Helical" evidence="6">
    <location>
        <begin position="222"/>
        <end position="242"/>
    </location>
</feature>
<keyword evidence="5 6" id="KW-0472">Membrane</keyword>
<sequence length="494" mass="53297">MARQSATQQIVTERALTARLPVLHNERIYTSYSTFMWTCTAFGAATWAYIIGSALPYVGNTKVGVLAFFAGQVVGMVAVALSSGMPSVRYGVDTIDAVKTSFGSRGMVIPLVGLILTLVGWTCVLVALTAQGVGNVATNIQHTESASKLLLIIVGVAAVLATWVIVVRGPWLFERISNYIAPGHLVLAGVMIVILLLKFPFSDLFNANIPAADAYTSDRLKAVMLAFEFGLSGAFTWWPAMGGLTRLVQRQNHVVGPSVVGCGIFGAAFLSAIAAVAAVKAGTYDPTVWMVTLGGNVFGTLMVAFLIAANIPTMVIMIYLAGIAIQQIRVFTRLPWAVVVAILLVPPMISSFYSDWVMANVVKWLTYNGLMFAGITGITLVDYFVLRRQQVDARSLFVRGPGGKYWFWGGFNLVAVAVTALSVGLYLWLFDPITLDARAQFRYVGVSIPTVVLSALVYYTAMRIIAIPLRKGSYERYTRSSNNGATAVVPTVEL</sequence>
<dbReference type="InterPro" id="IPR030191">
    <property type="entry name" value="CodB"/>
</dbReference>
<evidence type="ECO:0000256" key="2">
    <source>
        <dbReference type="ARBA" id="ARBA00008974"/>
    </source>
</evidence>
<feature type="transmembrane region" description="Helical" evidence="6">
    <location>
        <begin position="108"/>
        <end position="129"/>
    </location>
</feature>
<evidence type="ECO:0000313" key="8">
    <source>
        <dbReference type="Proteomes" id="UP000550729"/>
    </source>
</evidence>
<dbReference type="GO" id="GO:0005886">
    <property type="term" value="C:plasma membrane"/>
    <property type="evidence" value="ECO:0007669"/>
    <property type="project" value="TreeGrafter"/>
</dbReference>
<reference evidence="7 8" key="1">
    <citation type="submission" date="2020-04" db="EMBL/GenBank/DDBJ databases">
        <title>Gordonia sp. nov. TBRC 11910.</title>
        <authorList>
            <person name="Suriyachadkun C."/>
        </authorList>
    </citation>
    <scope>NUCLEOTIDE SEQUENCE [LARGE SCALE GENOMIC DNA]</scope>
    <source>
        <strain evidence="7 8">TBRC 11910</strain>
    </source>
</reference>
<evidence type="ECO:0000256" key="6">
    <source>
        <dbReference type="SAM" id="Phobius"/>
    </source>
</evidence>
<feature type="transmembrane region" description="Helical" evidence="6">
    <location>
        <begin position="365"/>
        <end position="385"/>
    </location>
</feature>
<feature type="transmembrane region" description="Helical" evidence="6">
    <location>
        <begin position="297"/>
        <end position="322"/>
    </location>
</feature>
<dbReference type="PANTHER" id="PTHR30569:SF0">
    <property type="entry name" value="CYTOSINE PERMEASE"/>
    <property type="match status" value="1"/>
</dbReference>
<organism evidence="7 8">
    <name type="scientific">Gordonia asplenii</name>
    <dbReference type="NCBI Taxonomy" id="2725283"/>
    <lineage>
        <taxon>Bacteria</taxon>
        <taxon>Bacillati</taxon>
        <taxon>Actinomycetota</taxon>
        <taxon>Actinomycetes</taxon>
        <taxon>Mycobacteriales</taxon>
        <taxon>Gordoniaceae</taxon>
        <taxon>Gordonia</taxon>
    </lineage>
</organism>
<feature type="transmembrane region" description="Helical" evidence="6">
    <location>
        <begin position="334"/>
        <end position="353"/>
    </location>
</feature>
<comment type="similarity">
    <text evidence="2">Belongs to the purine-cytosine permease (2.A.39) family.</text>
</comment>
<dbReference type="PANTHER" id="PTHR30569">
    <property type="entry name" value="CYTOSINE TRANSPORTER CODB"/>
    <property type="match status" value="1"/>
</dbReference>
<accession>A0A848KPA5</accession>
<feature type="transmembrane region" description="Helical" evidence="6">
    <location>
        <begin position="254"/>
        <end position="277"/>
    </location>
</feature>
<gene>
    <name evidence="7" type="ORF">HH308_06560</name>
</gene>
<name>A0A848KPA5_9ACTN</name>
<evidence type="ECO:0000256" key="3">
    <source>
        <dbReference type="ARBA" id="ARBA00022692"/>
    </source>
</evidence>
<dbReference type="Gene3D" id="1.10.4160.10">
    <property type="entry name" value="Hydantoin permease"/>
    <property type="match status" value="1"/>
</dbReference>
<feature type="transmembrane region" description="Helical" evidence="6">
    <location>
        <begin position="179"/>
        <end position="202"/>
    </location>
</feature>
<protein>
    <recommendedName>
        <fullName evidence="9">NCS1 family nucleobase:cation symporter-1</fullName>
    </recommendedName>
</protein>
<dbReference type="Proteomes" id="UP000550729">
    <property type="component" value="Unassembled WGS sequence"/>
</dbReference>
<feature type="transmembrane region" description="Helical" evidence="6">
    <location>
        <begin position="149"/>
        <end position="167"/>
    </location>
</feature>